<feature type="domain" description="B30.2/SPRY" evidence="5">
    <location>
        <begin position="1412"/>
        <end position="1623"/>
    </location>
</feature>
<dbReference type="InterPro" id="IPR001870">
    <property type="entry name" value="B30.2/SPRY"/>
</dbReference>
<evidence type="ECO:0000256" key="1">
    <source>
        <dbReference type="ARBA" id="ARBA00022737"/>
    </source>
</evidence>
<dbReference type="InterPro" id="IPR043136">
    <property type="entry name" value="B30.2/SPRY_sf"/>
</dbReference>
<dbReference type="Gene3D" id="2.60.120.920">
    <property type="match status" value="1"/>
</dbReference>
<feature type="repeat" description="ANK" evidence="3">
    <location>
        <begin position="963"/>
        <end position="996"/>
    </location>
</feature>
<dbReference type="OMA" id="FMREPFR"/>
<dbReference type="eggNOG" id="KOG4177">
    <property type="taxonomic scope" value="Eukaryota"/>
</dbReference>
<keyword evidence="1" id="KW-0677">Repeat</keyword>
<evidence type="ECO:0000259" key="5">
    <source>
        <dbReference type="PROSITE" id="PS50188"/>
    </source>
</evidence>
<organism evidence="7">
    <name type="scientific">Chaetomium thermophilum (strain DSM 1495 / CBS 144.50 / IMI 039719)</name>
    <name type="common">Thermochaetoides thermophila</name>
    <dbReference type="NCBI Taxonomy" id="759272"/>
    <lineage>
        <taxon>Eukaryota</taxon>
        <taxon>Fungi</taxon>
        <taxon>Dikarya</taxon>
        <taxon>Ascomycota</taxon>
        <taxon>Pezizomycotina</taxon>
        <taxon>Sordariomycetes</taxon>
        <taxon>Sordariomycetidae</taxon>
        <taxon>Sordariales</taxon>
        <taxon>Chaetomiaceae</taxon>
        <taxon>Thermochaetoides</taxon>
    </lineage>
</organism>
<evidence type="ECO:0000256" key="2">
    <source>
        <dbReference type="ARBA" id="ARBA00023043"/>
    </source>
</evidence>
<dbReference type="PANTHER" id="PTHR24198">
    <property type="entry name" value="ANKYRIN REPEAT AND PROTEIN KINASE DOMAIN-CONTAINING PROTEIN"/>
    <property type="match status" value="1"/>
</dbReference>
<dbReference type="CDD" id="cd12885">
    <property type="entry name" value="SPRY_RanBP_like"/>
    <property type="match status" value="1"/>
</dbReference>
<dbReference type="InterPro" id="IPR056884">
    <property type="entry name" value="NPHP3-like_N"/>
</dbReference>
<dbReference type="SMART" id="SM00449">
    <property type="entry name" value="SPRY"/>
    <property type="match status" value="1"/>
</dbReference>
<feature type="compositionally biased region" description="Acidic residues" evidence="4">
    <location>
        <begin position="841"/>
        <end position="850"/>
    </location>
</feature>
<dbReference type="RefSeq" id="XP_006695062.1">
    <property type="nucleotide sequence ID" value="XM_006694999.1"/>
</dbReference>
<dbReference type="InterPro" id="IPR027417">
    <property type="entry name" value="P-loop_NTPase"/>
</dbReference>
<dbReference type="EMBL" id="GL988043">
    <property type="protein sequence ID" value="EGS20177.1"/>
    <property type="molecule type" value="Genomic_DNA"/>
</dbReference>
<evidence type="ECO:0000256" key="4">
    <source>
        <dbReference type="SAM" id="MobiDB-lite"/>
    </source>
</evidence>
<dbReference type="Gene3D" id="1.25.40.20">
    <property type="entry name" value="Ankyrin repeat-containing domain"/>
    <property type="match status" value="3"/>
</dbReference>
<dbReference type="InterPro" id="IPR003877">
    <property type="entry name" value="SPRY_dom"/>
</dbReference>
<dbReference type="SUPFAM" id="SSF48403">
    <property type="entry name" value="Ankyrin repeat"/>
    <property type="match status" value="2"/>
</dbReference>
<dbReference type="InterPro" id="IPR002110">
    <property type="entry name" value="Ankyrin_rpt"/>
</dbReference>
<dbReference type="PROSITE" id="PS50188">
    <property type="entry name" value="B302_SPRY"/>
    <property type="match status" value="1"/>
</dbReference>
<dbReference type="SMART" id="SM00248">
    <property type="entry name" value="ANK"/>
    <property type="match status" value="13"/>
</dbReference>
<dbReference type="SUPFAM" id="SSF52540">
    <property type="entry name" value="P-loop containing nucleoside triphosphate hydrolases"/>
    <property type="match status" value="1"/>
</dbReference>
<evidence type="ECO:0000256" key="3">
    <source>
        <dbReference type="PROSITE-ProRule" id="PRU00023"/>
    </source>
</evidence>
<dbReference type="HOGENOM" id="CLU_250897_0_0_1"/>
<dbReference type="PROSITE" id="PS50297">
    <property type="entry name" value="ANK_REP_REGION"/>
    <property type="match status" value="3"/>
</dbReference>
<dbReference type="Pfam" id="PF00622">
    <property type="entry name" value="SPRY"/>
    <property type="match status" value="1"/>
</dbReference>
<dbReference type="eggNOG" id="KOG1477">
    <property type="taxonomic scope" value="Eukaryota"/>
</dbReference>
<dbReference type="Proteomes" id="UP000008066">
    <property type="component" value="Unassembled WGS sequence"/>
</dbReference>
<evidence type="ECO:0000313" key="7">
    <source>
        <dbReference type="Proteomes" id="UP000008066"/>
    </source>
</evidence>
<dbReference type="OrthoDB" id="341259at2759"/>
<feature type="region of interest" description="Disordered" evidence="4">
    <location>
        <begin position="1620"/>
        <end position="1661"/>
    </location>
</feature>
<dbReference type="Gene3D" id="3.40.50.300">
    <property type="entry name" value="P-loop containing nucleotide triphosphate hydrolases"/>
    <property type="match status" value="1"/>
</dbReference>
<dbReference type="PROSITE" id="PS50088">
    <property type="entry name" value="ANK_REPEAT"/>
    <property type="match status" value="4"/>
</dbReference>
<dbReference type="Pfam" id="PF12796">
    <property type="entry name" value="Ank_2"/>
    <property type="match status" value="3"/>
</dbReference>
<dbReference type="GeneID" id="18258727"/>
<keyword evidence="7" id="KW-1185">Reference proteome</keyword>
<gene>
    <name evidence="6" type="ORF">CTHT_0046890</name>
</gene>
<feature type="repeat" description="ANK" evidence="3">
    <location>
        <begin position="1035"/>
        <end position="1068"/>
    </location>
</feature>
<dbReference type="InterPro" id="IPR036770">
    <property type="entry name" value="Ankyrin_rpt-contain_sf"/>
</dbReference>
<accession>G0S9R6</accession>
<dbReference type="InterPro" id="IPR013320">
    <property type="entry name" value="ConA-like_dom_sf"/>
</dbReference>
<feature type="region of interest" description="Disordered" evidence="4">
    <location>
        <begin position="772"/>
        <end position="810"/>
    </location>
</feature>
<evidence type="ECO:0000313" key="6">
    <source>
        <dbReference type="EMBL" id="EGS20177.1"/>
    </source>
</evidence>
<feature type="region of interest" description="Disordered" evidence="4">
    <location>
        <begin position="825"/>
        <end position="862"/>
    </location>
</feature>
<proteinExistence type="predicted"/>
<feature type="repeat" description="ANK" evidence="3">
    <location>
        <begin position="1175"/>
        <end position="1207"/>
    </location>
</feature>
<keyword evidence="2 3" id="KW-0040">ANK repeat</keyword>
<feature type="repeat" description="ANK" evidence="3">
    <location>
        <begin position="1142"/>
        <end position="1174"/>
    </location>
</feature>
<feature type="compositionally biased region" description="Acidic residues" evidence="4">
    <location>
        <begin position="1632"/>
        <end position="1661"/>
    </location>
</feature>
<protein>
    <recommendedName>
        <fullName evidence="5">B30.2/SPRY domain-containing protein</fullName>
    </recommendedName>
</protein>
<dbReference type="Pfam" id="PF24883">
    <property type="entry name" value="NPHP3_N"/>
    <property type="match status" value="1"/>
</dbReference>
<sequence length="1661" mass="185702">MKKRSLYDEALVRFKKSALEHHDSPKDKELLNEFLKERAFPEEARKAAEALKRDAGKKYGSKKAGDVEIPESWISNIMGNIELFIKAGDFALSNAPETVGMAWFAVKITLNAIQSNYDLYAFFGSGLSDVSEVMIIVRHYDRLYDERHKPNWKPSPLVEKLFEDVIAAYVAVLEFSYAIKRHLTAGTLSRIKHGIKDFFGLSKIKFEDKLNAVTEAKKKILEETQGAFQDKTLSQLQSATTVLSQIKDCVKHIQDFQETERRLREEANAKFDSILKGLDEIKASTKVKSRWDYAVQDFQTFQESLDPLSGCFRMLYQTLENIYPGTCEWIFNEPLIVDWLAIDVDNPDEDILVIRGPEGSGKSYLAAAIADRVMQTSSNDSAILYVSCSDMTRGTGRDNPEQVTADRIAHTALHQLYNLAKHDEDTVETLEACNAIFRKAKKEHEKLPPHMRDKSTGLPDFGDAMVQIANLLDRDVFLIIDGVDRNSLGDNDQGELLRKIQDLRDEFSEYGEVSLRVLVTCSNQAKFFHHLDMTSQSWIDVSQGNHRDIEHVLTQALEQIPGLTSAEKEEAIGVIMEKARSRFTYVVNTAIPFMREPFRRPLSARLKALPDDINDIYAKALSPQGWPQAKEIMDSFQGIYDSPTDDGILATESEDLEEDGFPPIEKIEFEQLLNAKGPFLRVLEEDPFWVDLVDKQSLEEFFVKPGLESQHEVEHHANEELLCARCKALQSSSTSITIDPKQAHLQMALTCLRHLNNPVFQRRLGLAPVFSSRHDGQAQAEPIEEDNPSAAPETQGADPAPTKEQSERPTETGFVEAFDNLYAAEDSEDDEDKTGNPFGEEQPDEDEDSDPYVREAGPASTDCSSRRRRYEFEYWQYHVRAAEKLWPAEERAGNSTWAALMEELDRFAFQTPQFFGAWQQTRPRLRAFPGGPHPPLFVASAIGLISWVEHLLDRGEDMNELSGGYSPLQAATFDQDGFPIIKLFVQKGADINAFHGGGWNTVHLWFRAHVVTPDEARFLLEHGADPRIASSYEEEHWTALHYFAISGEDPEVVDLLVAHGADINAVHPEDPTAFSPLHLLLMRPKDIPPALLKTFIKHGCDTNYENALSARPLQIVCTQDRFEELKLLLELDVVDINDQDLHGTTALDEAIDAGYIKCASLLLERGANPDITDKLGRTPLHTAAMKGNAEAVKLLLPYSRDPNQADDHGWTPFLMACLAKNEQCASLLLDTLIERKVPLAEINKPSRTNRTPLRQAASRGFSNVVSKLLRVAEEKNDPDALPIDAVDTRKGMGALHRAAMGGHAACVRALLAANPKPDVSIRDKQAKTALMLAYEQWAIANDNPSYEEIVSLLIDADTSAAIQDPELVAVCATNGSTELLKKLWRLNADLNRPDRFGWTPLELARHFGRDDAEAFLKQQATWAKLLPNKWSFVFPGTTALGARSIHGSDGLSILHTSHKRVCISADKPIPPTLDKYYFEVTLKPISEDIIPLSFQPRHPEFAIGFCTVGGAAIRFPGWAREYRTPPIPGSVAESWGYMGDDGSVWASHSSVTYDADEPEEWRISVGDTVGAGVDLVEGVVWFTKNGAKVDRVLEGVTGLGRLWPVVGLYDPVSLAANFGNGSGEEFVWKGEVEEEEEEDEGSDGDDEDADGEEDEDEDEED</sequence>
<dbReference type="KEGG" id="cthr:CTHT_0046890"/>
<dbReference type="SUPFAM" id="SSF49899">
    <property type="entry name" value="Concanavalin A-like lectins/glucanases"/>
    <property type="match status" value="1"/>
</dbReference>
<reference evidence="6 7" key="1">
    <citation type="journal article" date="2011" name="Cell">
        <title>Insight into structure and assembly of the nuclear pore complex by utilizing the genome of a eukaryotic thermophile.</title>
        <authorList>
            <person name="Amlacher S."/>
            <person name="Sarges P."/>
            <person name="Flemming D."/>
            <person name="van Noort V."/>
            <person name="Kunze R."/>
            <person name="Devos D.P."/>
            <person name="Arumugam M."/>
            <person name="Bork P."/>
            <person name="Hurt E."/>
        </authorList>
    </citation>
    <scope>NUCLEOTIDE SEQUENCE [LARGE SCALE GENOMIC DNA]</scope>
    <source>
        <strain evidence="7">DSM 1495 / CBS 144.50 / IMI 039719</strain>
    </source>
</reference>
<dbReference type="PANTHER" id="PTHR24198:SF165">
    <property type="entry name" value="ANKYRIN REPEAT-CONTAINING PROTEIN-RELATED"/>
    <property type="match status" value="1"/>
</dbReference>
<name>G0S9R6_CHATD</name>
<dbReference type="InterPro" id="IPR044736">
    <property type="entry name" value="Gid1/RanBPM/SPLA_SPRY"/>
</dbReference>